<accession>A0ABY5NBJ3</accession>
<feature type="compositionally biased region" description="Low complexity" evidence="8">
    <location>
        <begin position="1039"/>
        <end position="1083"/>
    </location>
</feature>
<gene>
    <name evidence="11" type="ORF">NRO40_22955</name>
</gene>
<dbReference type="Gene3D" id="1.10.1200.10">
    <property type="entry name" value="ACP-like"/>
    <property type="match status" value="1"/>
</dbReference>
<dbReference type="Pfam" id="PF00550">
    <property type="entry name" value="PP-binding"/>
    <property type="match status" value="1"/>
</dbReference>
<keyword evidence="4" id="KW-0808">Transferase</keyword>
<evidence type="ECO:0000259" key="9">
    <source>
        <dbReference type="PROSITE" id="PS50075"/>
    </source>
</evidence>
<dbReference type="SUPFAM" id="SSF53901">
    <property type="entry name" value="Thiolase-like"/>
    <property type="match status" value="1"/>
</dbReference>
<dbReference type="InterPro" id="IPR020802">
    <property type="entry name" value="TesA-like"/>
</dbReference>
<dbReference type="Pfam" id="PF08990">
    <property type="entry name" value="Docking"/>
    <property type="match status" value="1"/>
</dbReference>
<dbReference type="Pfam" id="PF00698">
    <property type="entry name" value="Acyl_transf_1"/>
    <property type="match status" value="1"/>
</dbReference>
<evidence type="ECO:0000313" key="11">
    <source>
        <dbReference type="EMBL" id="UUS33386.1"/>
    </source>
</evidence>
<feature type="region of interest" description="Disordered" evidence="8">
    <location>
        <begin position="922"/>
        <end position="967"/>
    </location>
</feature>
<dbReference type="Pfam" id="PF02801">
    <property type="entry name" value="Ketoacyl-synt_C"/>
    <property type="match status" value="1"/>
</dbReference>
<evidence type="ECO:0000256" key="8">
    <source>
        <dbReference type="SAM" id="MobiDB-lite"/>
    </source>
</evidence>
<dbReference type="InterPro" id="IPR018201">
    <property type="entry name" value="Ketoacyl_synth_AS"/>
</dbReference>
<dbReference type="InterPro" id="IPR050091">
    <property type="entry name" value="PKS_NRPS_Biosynth_Enz"/>
</dbReference>
<keyword evidence="6" id="KW-0511">Multifunctional enzyme</keyword>
<organism evidence="11 12">
    <name type="scientific">Streptomyces changanensis</name>
    <dbReference type="NCBI Taxonomy" id="2964669"/>
    <lineage>
        <taxon>Bacteria</taxon>
        <taxon>Bacillati</taxon>
        <taxon>Actinomycetota</taxon>
        <taxon>Actinomycetes</taxon>
        <taxon>Kitasatosporales</taxon>
        <taxon>Streptomycetaceae</taxon>
        <taxon>Streptomyces</taxon>
    </lineage>
</organism>
<dbReference type="SUPFAM" id="SSF55048">
    <property type="entry name" value="Probable ACP-binding domain of malonyl-CoA ACP transacylase"/>
    <property type="match status" value="1"/>
</dbReference>
<dbReference type="SUPFAM" id="SSF53474">
    <property type="entry name" value="alpha/beta-Hydrolases"/>
    <property type="match status" value="1"/>
</dbReference>
<dbReference type="InterPro" id="IPR016039">
    <property type="entry name" value="Thiolase-like"/>
</dbReference>
<evidence type="ECO:0000256" key="6">
    <source>
        <dbReference type="ARBA" id="ARBA00023268"/>
    </source>
</evidence>
<dbReference type="InterPro" id="IPR020806">
    <property type="entry name" value="PKS_PP-bd"/>
</dbReference>
<feature type="region of interest" description="Disordered" evidence="8">
    <location>
        <begin position="1039"/>
        <end position="1142"/>
    </location>
</feature>
<dbReference type="InterPro" id="IPR029058">
    <property type="entry name" value="AB_hydrolase_fold"/>
</dbReference>
<dbReference type="Pfam" id="PF16197">
    <property type="entry name" value="KAsynt_C_assoc"/>
    <property type="match status" value="1"/>
</dbReference>
<evidence type="ECO:0000313" key="12">
    <source>
        <dbReference type="Proteomes" id="UP001060150"/>
    </source>
</evidence>
<dbReference type="InterPro" id="IPR016035">
    <property type="entry name" value="Acyl_Trfase/lysoPLipase"/>
</dbReference>
<dbReference type="PROSITE" id="PS50075">
    <property type="entry name" value="CARRIER"/>
    <property type="match status" value="1"/>
</dbReference>
<dbReference type="EMBL" id="CP102332">
    <property type="protein sequence ID" value="UUS33386.1"/>
    <property type="molecule type" value="Genomic_DNA"/>
</dbReference>
<dbReference type="Gene3D" id="3.40.366.10">
    <property type="entry name" value="Malonyl-Coenzyme A Acyl Carrier Protein, domain 2"/>
    <property type="match status" value="1"/>
</dbReference>
<dbReference type="InterPro" id="IPR036736">
    <property type="entry name" value="ACP-like_sf"/>
</dbReference>
<name>A0ABY5NBJ3_9ACTN</name>
<evidence type="ECO:0000259" key="10">
    <source>
        <dbReference type="PROSITE" id="PS52004"/>
    </source>
</evidence>
<keyword evidence="12" id="KW-1185">Reference proteome</keyword>
<dbReference type="InterPro" id="IPR016036">
    <property type="entry name" value="Malonyl_transacylase_ACP-bd"/>
</dbReference>
<feature type="compositionally biased region" description="Low complexity" evidence="8">
    <location>
        <begin position="928"/>
        <end position="939"/>
    </location>
</feature>
<dbReference type="PROSITE" id="PS00606">
    <property type="entry name" value="KS3_1"/>
    <property type="match status" value="1"/>
</dbReference>
<feature type="domain" description="Carrier" evidence="9">
    <location>
        <begin position="965"/>
        <end position="1040"/>
    </location>
</feature>
<feature type="domain" description="Ketosynthase family 3 (KS3)" evidence="10">
    <location>
        <begin position="33"/>
        <end position="459"/>
    </location>
</feature>
<evidence type="ECO:0000256" key="2">
    <source>
        <dbReference type="ARBA" id="ARBA00022450"/>
    </source>
</evidence>
<dbReference type="Pfam" id="PF00975">
    <property type="entry name" value="Thioesterase"/>
    <property type="match status" value="1"/>
</dbReference>
<feature type="compositionally biased region" description="Polar residues" evidence="8">
    <location>
        <begin position="1106"/>
        <end position="1120"/>
    </location>
</feature>
<proteinExistence type="predicted"/>
<evidence type="ECO:0000256" key="4">
    <source>
        <dbReference type="ARBA" id="ARBA00022679"/>
    </source>
</evidence>
<dbReference type="PROSITE" id="PS52004">
    <property type="entry name" value="KS3_2"/>
    <property type="match status" value="1"/>
</dbReference>
<dbReference type="SMART" id="SM00825">
    <property type="entry name" value="PKS_KS"/>
    <property type="match status" value="1"/>
</dbReference>
<dbReference type="CDD" id="cd00833">
    <property type="entry name" value="PKS"/>
    <property type="match status" value="1"/>
</dbReference>
<keyword evidence="3" id="KW-0597">Phosphoprotein</keyword>
<comment type="cofactor">
    <cofactor evidence="1">
        <name>pantetheine 4'-phosphate</name>
        <dbReference type="ChEBI" id="CHEBI:47942"/>
    </cofactor>
</comment>
<reference evidence="11" key="1">
    <citation type="submission" date="2022-08" db="EMBL/GenBank/DDBJ databases">
        <title>Streptomyces changanensis sp. nov., an actinomycete isolated from soil.</title>
        <authorList>
            <person name="Wu H."/>
            <person name="Han L."/>
        </authorList>
    </citation>
    <scope>NUCLEOTIDE SEQUENCE</scope>
    <source>
        <strain evidence="11">HL-66</strain>
    </source>
</reference>
<dbReference type="Gene3D" id="3.40.50.1820">
    <property type="entry name" value="alpha/beta hydrolase"/>
    <property type="match status" value="1"/>
</dbReference>
<dbReference type="Gene3D" id="3.40.47.10">
    <property type="match status" value="1"/>
</dbReference>
<dbReference type="InterPro" id="IPR001031">
    <property type="entry name" value="Thioesterase"/>
</dbReference>
<evidence type="ECO:0000256" key="7">
    <source>
        <dbReference type="ARBA" id="ARBA00023315"/>
    </source>
</evidence>
<protein>
    <submittedName>
        <fullName evidence="11">Type I polyketide synthase</fullName>
    </submittedName>
</protein>
<evidence type="ECO:0000256" key="3">
    <source>
        <dbReference type="ARBA" id="ARBA00022553"/>
    </source>
</evidence>
<dbReference type="SMART" id="SM01294">
    <property type="entry name" value="PKS_PP_betabranch"/>
    <property type="match status" value="1"/>
</dbReference>
<dbReference type="InterPro" id="IPR014030">
    <property type="entry name" value="Ketoacyl_synth_N"/>
</dbReference>
<dbReference type="SUPFAM" id="SSF52151">
    <property type="entry name" value="FabD/lysophospholipase-like"/>
    <property type="match status" value="1"/>
</dbReference>
<dbReference type="SMART" id="SM00823">
    <property type="entry name" value="PKS_PP"/>
    <property type="match status" value="1"/>
</dbReference>
<evidence type="ECO:0000256" key="1">
    <source>
        <dbReference type="ARBA" id="ARBA00001957"/>
    </source>
</evidence>
<dbReference type="InterPro" id="IPR015083">
    <property type="entry name" value="NorB/c/GfsB-D-like_docking"/>
</dbReference>
<dbReference type="InterPro" id="IPR009081">
    <property type="entry name" value="PP-bd_ACP"/>
</dbReference>
<evidence type="ECO:0000256" key="5">
    <source>
        <dbReference type="ARBA" id="ARBA00023194"/>
    </source>
</evidence>
<feature type="compositionally biased region" description="Basic and acidic residues" evidence="8">
    <location>
        <begin position="951"/>
        <end position="967"/>
    </location>
</feature>
<dbReference type="RefSeq" id="WP_107115129.1">
    <property type="nucleotide sequence ID" value="NZ_CP102332.1"/>
</dbReference>
<dbReference type="InterPro" id="IPR014043">
    <property type="entry name" value="Acyl_transferase_dom"/>
</dbReference>
<dbReference type="PANTHER" id="PTHR43775">
    <property type="entry name" value="FATTY ACID SYNTHASE"/>
    <property type="match status" value="1"/>
</dbReference>
<dbReference type="Gene3D" id="3.30.70.3290">
    <property type="match status" value="1"/>
</dbReference>
<dbReference type="InterPro" id="IPR014031">
    <property type="entry name" value="Ketoacyl_synth_C"/>
</dbReference>
<dbReference type="Proteomes" id="UP001060150">
    <property type="component" value="Chromosome"/>
</dbReference>
<dbReference type="SUPFAM" id="SSF47336">
    <property type="entry name" value="ACP-like"/>
    <property type="match status" value="1"/>
</dbReference>
<dbReference type="InterPro" id="IPR020841">
    <property type="entry name" value="PKS_Beta-ketoAc_synthase_dom"/>
</dbReference>
<dbReference type="InterPro" id="IPR032821">
    <property type="entry name" value="PKS_assoc"/>
</dbReference>
<feature type="compositionally biased region" description="Pro residues" evidence="8">
    <location>
        <begin position="1084"/>
        <end position="1098"/>
    </location>
</feature>
<dbReference type="SMART" id="SM00824">
    <property type="entry name" value="PKS_TE"/>
    <property type="match status" value="1"/>
</dbReference>
<keyword evidence="5" id="KW-0045">Antibiotic biosynthesis</keyword>
<dbReference type="InterPro" id="IPR001227">
    <property type="entry name" value="Ac_transferase_dom_sf"/>
</dbReference>
<keyword evidence="2" id="KW-0596">Phosphopantetheine</keyword>
<dbReference type="Pfam" id="PF00109">
    <property type="entry name" value="ketoacyl-synt"/>
    <property type="match status" value="1"/>
</dbReference>
<dbReference type="PANTHER" id="PTHR43775:SF51">
    <property type="entry name" value="INACTIVE PHENOLPHTHIOCEROL SYNTHESIS POLYKETIDE SYNTHASE TYPE I PKS1-RELATED"/>
    <property type="match status" value="1"/>
</dbReference>
<dbReference type="SMART" id="SM00827">
    <property type="entry name" value="PKS_AT"/>
    <property type="match status" value="1"/>
</dbReference>
<sequence>MPDDDRTLRYLKRVTAELQDTRERLRQAEQRAYEPIAVVGMACRYPGGVTSPDGLWDLVAAGRDAVADFPADRGWDLERLFHDDPDHPGTTYARAGGFLEGATEFDAEFFGIGRTEALAMDPQQRLLLQTVWESLEDAGIDPGSLRGSPTGVFVGTTGQDYAQLARSGPKELEGYWGIGSAGSVLSGRVSYVLGFEGPALTVDTACSSSLVSVHMAVQALRQGECALAVAGGVTVMSTPGVFTEFSRQRALSPDGRCRSYAEAAEGTGWGEGVGIVLLERLSEARRNDHRVLAVVAGSAVNQDGASNGLTAPNGRSQQRVITQALAAARLRPDDVDAVEGHGTGTTLGDPIEVDALAAVYGRGRTAARPLRLGSLKSNIGHSQAAAGVGGLIKMVQALRHGVLPRTLHVDRPTSKADWSGGGVSLLTEAVPWPRGERVRRAGVSSFGISGSNAHVVVEEAPPDAPAGAGEGPEPVTLPVVPWVLSARTPTALRAQAGRLHTHLTTARPDATPLQVGAALAHTRARFDHRAVLTGATRTELLAGLAAFGAGDLPGNAVLGVAARARKTAFLFSGQGSQQAGAGRGLAAAHPVFADALDAARAELDRHLDLPLRRVMDAPEGSPEAELLHRTGWTQPALFALEVALYRLVESWGFTPDFLMGHSIGELSAAHVAGVLSLADASALVAARGRLMQALPEGGAMVAVEATEDEVLRSLRGDDRLAVAAVNGPRSVVVSGAAEPLAAWQRAWRERGRRTRRLRVSHAFHSPLMRPALDELASVARSLSYHAPAVPIVSDVTGNFAEATDLTTPEYWVRHAERPVRFHDGVRRLEGAGVTAFLELGPSGVLTAMTRPCLRDPDAAVVAPALDGHAPEPAALMAALAELHAHGACGDLAALLPRDAARRVPLPTYAFQARRHWIDVPQTVRGTSPAPSADGAAPAPGGQGRPCGDAPGRADRGEPEGAGGERDVLGLVRTQMALVLGYEDGARIDPDLTLPELGIDSLGAVRFQRRLATVTGLTLPATLLVDHPTPAALAEHLRPLLTPSDPSVTPTPDATPTPALDAAPAPGAAAPPRAVPASGAAAPPSSTPAPGATPAPSAPNAPGLPSGTGTSGHPSTPNAARTPSDPGPPGAPGAPGAGGGPAVLLRDLHRRGRLGDAVPLLRAAAADLPTFTAADRPQGPPESVLVSDGPAAPAVVCVPSFLAGSGPHQFARFAAGFAHRPRMSALTLPGFGTSPLVPGSWRAAVDSLAAAALHTAGGAPLVLAGHSIGGVLAHAAAASLERAGHRVEGVVLIDTYEPEPAQQQAVFAWAMGRVLARDGAPAGLDDDVPAMGGYLRLFDDWTADPLTAPALLLTAERGPDAPDGADWRLWRAADTVAPVTGDHFSLLEEHAAHTAHAVEEWLRKELSCSRSA</sequence>
<keyword evidence="7" id="KW-0012">Acyltransferase</keyword>